<comment type="similarity">
    <text evidence="1 7">Belongs to the peptidase A1 family.</text>
</comment>
<dbReference type="EMBL" id="KL198081">
    <property type="protein sequence ID" value="KDQ09187.1"/>
    <property type="molecule type" value="Genomic_DNA"/>
</dbReference>
<dbReference type="FunFam" id="2.40.70.10:FF:000115">
    <property type="entry name" value="Lysosomal aspartic protease"/>
    <property type="match status" value="1"/>
</dbReference>
<evidence type="ECO:0000256" key="5">
    <source>
        <dbReference type="PIRSR" id="PIRSR601461-1"/>
    </source>
</evidence>
<evidence type="ECO:0000256" key="3">
    <source>
        <dbReference type="ARBA" id="ARBA00022750"/>
    </source>
</evidence>
<dbReference type="HOGENOM" id="CLU_013253_1_4_1"/>
<dbReference type="Pfam" id="PF00026">
    <property type="entry name" value="Asp"/>
    <property type="match status" value="1"/>
</dbReference>
<dbReference type="InterPro" id="IPR001969">
    <property type="entry name" value="Aspartic_peptidase_AS"/>
</dbReference>
<dbReference type="OrthoDB" id="15189at2759"/>
<evidence type="ECO:0000313" key="11">
    <source>
        <dbReference type="Proteomes" id="UP000027195"/>
    </source>
</evidence>
<evidence type="ECO:0000313" key="10">
    <source>
        <dbReference type="EMBL" id="KDQ09187.1"/>
    </source>
</evidence>
<dbReference type="GO" id="GO:0004190">
    <property type="term" value="F:aspartic-type endopeptidase activity"/>
    <property type="evidence" value="ECO:0007669"/>
    <property type="project" value="UniProtKB-KW"/>
</dbReference>
<keyword evidence="3 7" id="KW-0064">Aspartyl protease</keyword>
<evidence type="ECO:0000256" key="1">
    <source>
        <dbReference type="ARBA" id="ARBA00007447"/>
    </source>
</evidence>
<dbReference type="PROSITE" id="PS51767">
    <property type="entry name" value="PEPTIDASE_A1"/>
    <property type="match status" value="1"/>
</dbReference>
<feature type="active site" evidence="5">
    <location>
        <position position="294"/>
    </location>
</feature>
<accession>A0A067MBC9</accession>
<evidence type="ECO:0000256" key="8">
    <source>
        <dbReference type="SAM" id="SignalP"/>
    </source>
</evidence>
<keyword evidence="4 7" id="KW-0378">Hydrolase</keyword>
<keyword evidence="8" id="KW-0732">Signal</keyword>
<evidence type="ECO:0000259" key="9">
    <source>
        <dbReference type="PROSITE" id="PS51767"/>
    </source>
</evidence>
<dbReference type="InterPro" id="IPR033121">
    <property type="entry name" value="PEPTIDASE_A1"/>
</dbReference>
<dbReference type="PRINTS" id="PR00792">
    <property type="entry name" value="PEPSIN"/>
</dbReference>
<organism evidence="10 11">
    <name type="scientific">Botryobasidium botryosum (strain FD-172 SS1)</name>
    <dbReference type="NCBI Taxonomy" id="930990"/>
    <lineage>
        <taxon>Eukaryota</taxon>
        <taxon>Fungi</taxon>
        <taxon>Dikarya</taxon>
        <taxon>Basidiomycota</taxon>
        <taxon>Agaricomycotina</taxon>
        <taxon>Agaricomycetes</taxon>
        <taxon>Cantharellales</taxon>
        <taxon>Botryobasidiaceae</taxon>
        <taxon>Botryobasidium</taxon>
    </lineage>
</organism>
<dbReference type="CDD" id="cd05471">
    <property type="entry name" value="pepsin_like"/>
    <property type="match status" value="1"/>
</dbReference>
<keyword evidence="2 7" id="KW-0645">Protease</keyword>
<dbReference type="Proteomes" id="UP000027195">
    <property type="component" value="Unassembled WGS sequence"/>
</dbReference>
<dbReference type="PANTHER" id="PTHR47966:SF51">
    <property type="entry name" value="BETA-SITE APP-CLEAVING ENZYME, ISOFORM A-RELATED"/>
    <property type="match status" value="1"/>
</dbReference>
<dbReference type="AlphaFoldDB" id="A0A067MBC9"/>
<dbReference type="InParanoid" id="A0A067MBC9"/>
<feature type="disulfide bond" evidence="6">
    <location>
        <begin position="335"/>
        <end position="370"/>
    </location>
</feature>
<evidence type="ECO:0000256" key="2">
    <source>
        <dbReference type="ARBA" id="ARBA00022670"/>
    </source>
</evidence>
<proteinExistence type="inferred from homology"/>
<name>A0A067MBC9_BOTB1</name>
<dbReference type="InterPro" id="IPR021109">
    <property type="entry name" value="Peptidase_aspartic_dom_sf"/>
</dbReference>
<dbReference type="FunCoup" id="A0A067MBC9">
    <property type="interactions" value="52"/>
</dbReference>
<dbReference type="InterPro" id="IPR001461">
    <property type="entry name" value="Aspartic_peptidase_A1"/>
</dbReference>
<feature type="chain" id="PRO_5001645427" description="Peptidase A1 domain-containing protein" evidence="8">
    <location>
        <begin position="20"/>
        <end position="411"/>
    </location>
</feature>
<dbReference type="Gene3D" id="2.40.70.10">
    <property type="entry name" value="Acid Proteases"/>
    <property type="match status" value="2"/>
</dbReference>
<keyword evidence="11" id="KW-1185">Reference proteome</keyword>
<dbReference type="STRING" id="930990.A0A067MBC9"/>
<reference evidence="11" key="1">
    <citation type="journal article" date="2014" name="Proc. Natl. Acad. Sci. U.S.A.">
        <title>Extensive sampling of basidiomycete genomes demonstrates inadequacy of the white-rot/brown-rot paradigm for wood decay fungi.</title>
        <authorList>
            <person name="Riley R."/>
            <person name="Salamov A.A."/>
            <person name="Brown D.W."/>
            <person name="Nagy L.G."/>
            <person name="Floudas D."/>
            <person name="Held B.W."/>
            <person name="Levasseur A."/>
            <person name="Lombard V."/>
            <person name="Morin E."/>
            <person name="Otillar R."/>
            <person name="Lindquist E.A."/>
            <person name="Sun H."/>
            <person name="LaButti K.M."/>
            <person name="Schmutz J."/>
            <person name="Jabbour D."/>
            <person name="Luo H."/>
            <person name="Baker S.E."/>
            <person name="Pisabarro A.G."/>
            <person name="Walton J.D."/>
            <person name="Blanchette R.A."/>
            <person name="Henrissat B."/>
            <person name="Martin F."/>
            <person name="Cullen D."/>
            <person name="Hibbett D.S."/>
            <person name="Grigoriev I.V."/>
        </authorList>
    </citation>
    <scope>NUCLEOTIDE SEQUENCE [LARGE SCALE GENOMIC DNA]</scope>
    <source>
        <strain evidence="11">FD-172 SS1</strain>
    </source>
</reference>
<feature type="active site" evidence="5">
    <location>
        <position position="117"/>
    </location>
</feature>
<gene>
    <name evidence="10" type="ORF">BOTBODRAFT_179203</name>
</gene>
<protein>
    <recommendedName>
        <fullName evidence="9">Peptidase A1 domain-containing protein</fullName>
    </recommendedName>
</protein>
<dbReference type="PROSITE" id="PS00141">
    <property type="entry name" value="ASP_PROTEASE"/>
    <property type="match status" value="1"/>
</dbReference>
<feature type="signal peptide" evidence="8">
    <location>
        <begin position="1"/>
        <end position="19"/>
    </location>
</feature>
<feature type="domain" description="Peptidase A1" evidence="9">
    <location>
        <begin position="99"/>
        <end position="408"/>
    </location>
</feature>
<evidence type="ECO:0000256" key="7">
    <source>
        <dbReference type="RuleBase" id="RU000454"/>
    </source>
</evidence>
<evidence type="ECO:0000256" key="4">
    <source>
        <dbReference type="ARBA" id="ARBA00022801"/>
    </source>
</evidence>
<sequence>MISTTSMLFIISFFSTALASPISVAPGTVIPIQKRVSSTSRSARAIASQVQQLQAKHERNFNTFKANTGKTHPLASSTPSKRDLYSVGLPLDDFENGYWFGDVEIGTPPVTFTINFDTGSSDLFIPSSECINCGPLNTFDPSGSDTLLDLERSFFVSYGDGSTANGDLVEDVVSISGLTATSQTFGLATNVSASFATNHYDGLMGLAFQSISTSNSTPVFQTLIDQDKVAEGVFSFYLAENNSEIYFGGVNQDKFEGEMNWVTLTLEGGWQIPLDSICVDGVPIIAGPVDSVIDSGTALIQGSLDAVQAFYAAIPGSKNATTIDPTLQGLFTVPCDSTFPEITLTFGGLVYTIEEKYFNSGPITEGSSDCLGGFSASTSNKPFWVVGDVFMRSVYTAFDVTNSRVGFAPLR</sequence>
<evidence type="ECO:0000256" key="6">
    <source>
        <dbReference type="PIRSR" id="PIRSR601461-2"/>
    </source>
</evidence>
<dbReference type="GO" id="GO:0006508">
    <property type="term" value="P:proteolysis"/>
    <property type="evidence" value="ECO:0007669"/>
    <property type="project" value="UniProtKB-KW"/>
</dbReference>
<dbReference type="PANTHER" id="PTHR47966">
    <property type="entry name" value="BETA-SITE APP-CLEAVING ENZYME, ISOFORM A-RELATED"/>
    <property type="match status" value="1"/>
</dbReference>
<keyword evidence="6" id="KW-1015">Disulfide bond</keyword>
<dbReference type="InterPro" id="IPR034164">
    <property type="entry name" value="Pepsin-like_dom"/>
</dbReference>
<dbReference type="SUPFAM" id="SSF50630">
    <property type="entry name" value="Acid proteases"/>
    <property type="match status" value="1"/>
</dbReference>